<feature type="transmembrane region" description="Helical" evidence="1">
    <location>
        <begin position="54"/>
        <end position="72"/>
    </location>
</feature>
<dbReference type="RefSeq" id="WP_322189250.1">
    <property type="nucleotide sequence ID" value="NZ_JAXLPB010000011.1"/>
</dbReference>
<dbReference type="Pfam" id="PF06912">
    <property type="entry name" value="DUF1275"/>
    <property type="match status" value="1"/>
</dbReference>
<dbReference type="InterPro" id="IPR010699">
    <property type="entry name" value="DUF1275"/>
</dbReference>
<sequence>MAGFALVGSLSMLAGMVDAIGFIAAGDFVSFMSGNTTRLAIAIGDGRFDDAARLALILCVFVAGNTIGVVLVRTAHARIWPLLLGVCALLAASARLETGGLAMSGLVPAILAMGAMNAAVETVAGHPVGLTYVTGALSRFGKGLGRLLTGSRDRGFLVHVVPWLGMLTGAVGGALLQIHAHEIALDAGAALAAALCLVTWLMPRAWTMAYLGADR</sequence>
<feature type="transmembrane region" description="Helical" evidence="1">
    <location>
        <begin position="156"/>
        <end position="176"/>
    </location>
</feature>
<dbReference type="PANTHER" id="PTHR37314">
    <property type="entry name" value="SLR0142 PROTEIN"/>
    <property type="match status" value="1"/>
</dbReference>
<name>A0ABU5I6T8_9HYPH</name>
<comment type="caution">
    <text evidence="2">The sequence shown here is derived from an EMBL/GenBank/DDBJ whole genome shotgun (WGS) entry which is preliminary data.</text>
</comment>
<keyword evidence="3" id="KW-1185">Reference proteome</keyword>
<organism evidence="2 3">
    <name type="scientific">Fulvimarina uroteuthidis</name>
    <dbReference type="NCBI Taxonomy" id="3098149"/>
    <lineage>
        <taxon>Bacteria</taxon>
        <taxon>Pseudomonadati</taxon>
        <taxon>Pseudomonadota</taxon>
        <taxon>Alphaproteobacteria</taxon>
        <taxon>Hyphomicrobiales</taxon>
        <taxon>Aurantimonadaceae</taxon>
        <taxon>Fulvimarina</taxon>
    </lineage>
</organism>
<evidence type="ECO:0000256" key="1">
    <source>
        <dbReference type="SAM" id="Phobius"/>
    </source>
</evidence>
<dbReference type="PANTHER" id="PTHR37314:SF4">
    <property type="entry name" value="UPF0700 TRANSMEMBRANE PROTEIN YOAK"/>
    <property type="match status" value="1"/>
</dbReference>
<accession>A0ABU5I6T8</accession>
<gene>
    <name evidence="2" type="ORF">U0C82_18455</name>
</gene>
<keyword evidence="1" id="KW-1133">Transmembrane helix</keyword>
<feature type="transmembrane region" description="Helical" evidence="1">
    <location>
        <begin position="183"/>
        <end position="202"/>
    </location>
</feature>
<evidence type="ECO:0000313" key="2">
    <source>
        <dbReference type="EMBL" id="MDY8111107.1"/>
    </source>
</evidence>
<reference evidence="2 3" key="1">
    <citation type="submission" date="2023-12" db="EMBL/GenBank/DDBJ databases">
        <title>Description of Novel Strain Fulvimarina sp. 2208YS6-2-32 isolated from Uroteuthis (Photololigo) edulis.</title>
        <authorList>
            <person name="Park J.-S."/>
        </authorList>
    </citation>
    <scope>NUCLEOTIDE SEQUENCE [LARGE SCALE GENOMIC DNA]</scope>
    <source>
        <strain evidence="2 3">2208YS6-2-32</strain>
    </source>
</reference>
<feature type="transmembrane region" description="Helical" evidence="1">
    <location>
        <begin position="79"/>
        <end position="96"/>
    </location>
</feature>
<dbReference type="EMBL" id="JAXLPB010000011">
    <property type="protein sequence ID" value="MDY8111107.1"/>
    <property type="molecule type" value="Genomic_DNA"/>
</dbReference>
<protein>
    <submittedName>
        <fullName evidence="2">YoaK family protein</fullName>
    </submittedName>
</protein>
<keyword evidence="1" id="KW-0472">Membrane</keyword>
<keyword evidence="1" id="KW-0812">Transmembrane</keyword>
<proteinExistence type="predicted"/>
<evidence type="ECO:0000313" key="3">
    <source>
        <dbReference type="Proteomes" id="UP001294412"/>
    </source>
</evidence>
<dbReference type="Proteomes" id="UP001294412">
    <property type="component" value="Unassembled WGS sequence"/>
</dbReference>